<dbReference type="InterPro" id="IPR029056">
    <property type="entry name" value="Ribokinase-like"/>
</dbReference>
<name>H3KG11_9BURK</name>
<proteinExistence type="inferred from homology"/>
<feature type="binding site" evidence="11">
    <location>
        <position position="125"/>
    </location>
    <ligand>
        <name>ATP</name>
        <dbReference type="ChEBI" id="CHEBI:30616"/>
    </ligand>
</feature>
<evidence type="ECO:0000313" key="12">
    <source>
        <dbReference type="EMBL" id="EHY30937.1"/>
    </source>
</evidence>
<keyword evidence="4 11" id="KW-0808">Transferase</keyword>
<dbReference type="EMBL" id="AFBQ01000257">
    <property type="protein sequence ID" value="EHY30937.1"/>
    <property type="molecule type" value="Genomic_DNA"/>
</dbReference>
<comment type="caution">
    <text evidence="12">The sequence shown here is derived from an EMBL/GenBank/DDBJ whole genome shotgun (WGS) entry which is preliminary data.</text>
</comment>
<keyword evidence="7 11" id="KW-0418">Kinase</keyword>
<evidence type="ECO:0000256" key="4">
    <source>
        <dbReference type="ARBA" id="ARBA00022679"/>
    </source>
</evidence>
<evidence type="ECO:0000313" key="13">
    <source>
        <dbReference type="Proteomes" id="UP000004956"/>
    </source>
</evidence>
<feature type="binding site" evidence="11">
    <location>
        <position position="171"/>
    </location>
    <ligand>
        <name>ATP</name>
        <dbReference type="ChEBI" id="CHEBI:30616"/>
    </ligand>
</feature>
<dbReference type="AlphaFoldDB" id="H3KG11"/>
<evidence type="ECO:0000256" key="7">
    <source>
        <dbReference type="ARBA" id="ARBA00022777"/>
    </source>
</evidence>
<dbReference type="PRINTS" id="PR01099">
    <property type="entry name" value="HYETHTZKNASE"/>
</dbReference>
<keyword evidence="9 11" id="KW-0460">Magnesium</keyword>
<dbReference type="CDD" id="cd01170">
    <property type="entry name" value="THZ_kinase"/>
    <property type="match status" value="1"/>
</dbReference>
<dbReference type="SUPFAM" id="SSF53613">
    <property type="entry name" value="Ribokinase-like"/>
    <property type="match status" value="1"/>
</dbReference>
<evidence type="ECO:0000256" key="1">
    <source>
        <dbReference type="ARBA" id="ARBA00001771"/>
    </source>
</evidence>
<reference evidence="12 13" key="1">
    <citation type="submission" date="2011-11" db="EMBL/GenBank/DDBJ databases">
        <authorList>
            <person name="Weinstock G."/>
            <person name="Sodergren E."/>
            <person name="Clifton S."/>
            <person name="Fulton L."/>
            <person name="Fulton B."/>
            <person name="Courtney L."/>
            <person name="Fronick C."/>
            <person name="Harrison M."/>
            <person name="Strong C."/>
            <person name="Farmer C."/>
            <person name="Delahaunty K."/>
            <person name="Markovic C."/>
            <person name="Hall O."/>
            <person name="Minx P."/>
            <person name="Tomlinson C."/>
            <person name="Mitreva M."/>
            <person name="Hou S."/>
            <person name="Chen J."/>
            <person name="Wollam A."/>
            <person name="Pepin K.H."/>
            <person name="Johnson M."/>
            <person name="Bhonagiri V."/>
            <person name="Zhang X."/>
            <person name="Suruliraj S."/>
            <person name="Warren W."/>
            <person name="Chinwalla A."/>
            <person name="Mardis E.R."/>
            <person name="Wilson R.K."/>
        </authorList>
    </citation>
    <scope>NUCLEOTIDE SEQUENCE [LARGE SCALE GENOMIC DNA]</scope>
    <source>
        <strain evidence="12 13">YIT 11816</strain>
    </source>
</reference>
<dbReference type="GO" id="GO:0004417">
    <property type="term" value="F:hydroxyethylthiazole kinase activity"/>
    <property type="evidence" value="ECO:0007669"/>
    <property type="project" value="UniProtKB-UniRule"/>
</dbReference>
<protein>
    <recommendedName>
        <fullName evidence="11">Hydroxyethylthiazole kinase</fullName>
        <ecNumber evidence="11">2.7.1.50</ecNumber>
    </recommendedName>
    <alternativeName>
        <fullName evidence="11">4-methyl-5-beta-hydroxyethylthiazole kinase</fullName>
        <shortName evidence="11">TH kinase</shortName>
        <shortName evidence="11">Thz kinase</shortName>
    </alternativeName>
</protein>
<comment type="catalytic activity">
    <reaction evidence="1 11">
        <text>5-(2-hydroxyethyl)-4-methylthiazole + ATP = 4-methyl-5-(2-phosphooxyethyl)-thiazole + ADP + H(+)</text>
        <dbReference type="Rhea" id="RHEA:24212"/>
        <dbReference type="ChEBI" id="CHEBI:15378"/>
        <dbReference type="ChEBI" id="CHEBI:17957"/>
        <dbReference type="ChEBI" id="CHEBI:30616"/>
        <dbReference type="ChEBI" id="CHEBI:58296"/>
        <dbReference type="ChEBI" id="CHEBI:456216"/>
        <dbReference type="EC" id="2.7.1.50"/>
    </reaction>
</comment>
<dbReference type="GO" id="GO:0000287">
    <property type="term" value="F:magnesium ion binding"/>
    <property type="evidence" value="ECO:0007669"/>
    <property type="project" value="UniProtKB-UniRule"/>
</dbReference>
<dbReference type="OrthoDB" id="8909021at2"/>
<keyword evidence="5 11" id="KW-0479">Metal-binding</keyword>
<gene>
    <name evidence="11" type="primary">thiM</name>
    <name evidence="12" type="ORF">HMPREF9440_01685</name>
</gene>
<comment type="pathway">
    <text evidence="3 11">Cofactor biosynthesis; thiamine diphosphate biosynthesis; 4-methyl-5-(2-phosphoethyl)-thiazole from 5-(2-hydroxyethyl)-4-methylthiazole: step 1/1.</text>
</comment>
<dbReference type="PIRSF" id="PIRSF000513">
    <property type="entry name" value="Thz_kinase"/>
    <property type="match status" value="1"/>
</dbReference>
<evidence type="ECO:0000256" key="9">
    <source>
        <dbReference type="ARBA" id="ARBA00022842"/>
    </source>
</evidence>
<feature type="binding site" evidence="11">
    <location>
        <position position="50"/>
    </location>
    <ligand>
        <name>substrate</name>
    </ligand>
</feature>
<comment type="similarity">
    <text evidence="11">Belongs to the Thz kinase family.</text>
</comment>
<organism evidence="12 13">
    <name type="scientific">Sutterella parvirubra YIT 11816</name>
    <dbReference type="NCBI Taxonomy" id="762967"/>
    <lineage>
        <taxon>Bacteria</taxon>
        <taxon>Pseudomonadati</taxon>
        <taxon>Pseudomonadota</taxon>
        <taxon>Betaproteobacteria</taxon>
        <taxon>Burkholderiales</taxon>
        <taxon>Sutterellaceae</taxon>
        <taxon>Sutterella</taxon>
    </lineage>
</organism>
<sequence>MTMEVFDRAEFARCRRAMRGVRPLVQCLTNDVVQEITANVLLAAGASPAMVVSPEESGDFARIAHAVLVNIGTPTPERIEGMRRAVEGAEAVGHPWVLDPVAAGILPWRDGVIRSFVERRPTVIRGNASEILALAGTGQGGCGVDSTDASDAAVETAKRFATETGSIIVVTGERDFVTDGTRTLVVEGGHPTATLVVGTGCSLSALVAAYVGAMPEEPLHAAAASCFAAKRAAEAAARISVRPGTFHTAYIDALFEED</sequence>
<evidence type="ECO:0000256" key="8">
    <source>
        <dbReference type="ARBA" id="ARBA00022840"/>
    </source>
</evidence>
<feature type="binding site" evidence="11">
    <location>
        <position position="198"/>
    </location>
    <ligand>
        <name>substrate</name>
    </ligand>
</feature>
<dbReference type="Proteomes" id="UP000004956">
    <property type="component" value="Unassembled WGS sequence"/>
</dbReference>
<evidence type="ECO:0000256" key="3">
    <source>
        <dbReference type="ARBA" id="ARBA00004868"/>
    </source>
</evidence>
<dbReference type="InterPro" id="IPR000417">
    <property type="entry name" value="Hyethyz_kinase"/>
</dbReference>
<dbReference type="EC" id="2.7.1.50" evidence="11"/>
<dbReference type="NCBIfam" id="NF006830">
    <property type="entry name" value="PRK09355.1"/>
    <property type="match status" value="1"/>
</dbReference>
<dbReference type="GO" id="GO:0009228">
    <property type="term" value="P:thiamine biosynthetic process"/>
    <property type="evidence" value="ECO:0007669"/>
    <property type="project" value="UniProtKB-KW"/>
</dbReference>
<evidence type="ECO:0000256" key="10">
    <source>
        <dbReference type="ARBA" id="ARBA00022977"/>
    </source>
</evidence>
<dbReference type="HOGENOM" id="CLU_019943_0_1_4"/>
<dbReference type="RefSeq" id="WP_008542755.1">
    <property type="nucleotide sequence ID" value="NZ_JH604988.1"/>
</dbReference>
<keyword evidence="10 11" id="KW-0784">Thiamine biosynthesis</keyword>
<comment type="function">
    <text evidence="11">Catalyzes the phosphorylation of the hydroxyl group of 4-methyl-5-beta-hydroxyethylthiazole (THZ).</text>
</comment>
<keyword evidence="6 11" id="KW-0547">Nucleotide-binding</keyword>
<dbReference type="PATRIC" id="fig|762967.3.peg.1322"/>
<evidence type="ECO:0000256" key="5">
    <source>
        <dbReference type="ARBA" id="ARBA00022723"/>
    </source>
</evidence>
<keyword evidence="8 11" id="KW-0067">ATP-binding</keyword>
<evidence type="ECO:0000256" key="2">
    <source>
        <dbReference type="ARBA" id="ARBA00001946"/>
    </source>
</evidence>
<dbReference type="UniPathway" id="UPA00060">
    <property type="reaction ID" value="UER00139"/>
</dbReference>
<evidence type="ECO:0000256" key="11">
    <source>
        <dbReference type="HAMAP-Rule" id="MF_00228"/>
    </source>
</evidence>
<dbReference type="HAMAP" id="MF_00228">
    <property type="entry name" value="Thz_kinase"/>
    <property type="match status" value="1"/>
</dbReference>
<dbReference type="Gene3D" id="3.40.1190.20">
    <property type="match status" value="1"/>
</dbReference>
<dbReference type="GO" id="GO:0005524">
    <property type="term" value="F:ATP binding"/>
    <property type="evidence" value="ECO:0007669"/>
    <property type="project" value="UniProtKB-UniRule"/>
</dbReference>
<comment type="cofactor">
    <cofactor evidence="2 11">
        <name>Mg(2+)</name>
        <dbReference type="ChEBI" id="CHEBI:18420"/>
    </cofactor>
</comment>
<dbReference type="Pfam" id="PF02110">
    <property type="entry name" value="HK"/>
    <property type="match status" value="1"/>
</dbReference>
<evidence type="ECO:0000256" key="6">
    <source>
        <dbReference type="ARBA" id="ARBA00022741"/>
    </source>
</evidence>
<keyword evidence="13" id="KW-1185">Reference proteome</keyword>
<dbReference type="STRING" id="762967.HMPREF9440_01685"/>
<dbReference type="GO" id="GO:0009229">
    <property type="term" value="P:thiamine diphosphate biosynthetic process"/>
    <property type="evidence" value="ECO:0007669"/>
    <property type="project" value="UniProtKB-UniRule"/>
</dbReference>
<accession>H3KG11</accession>